<evidence type="ECO:0000256" key="5">
    <source>
        <dbReference type="ARBA" id="ARBA00022801"/>
    </source>
</evidence>
<feature type="binding site" evidence="6">
    <location>
        <position position="96"/>
    </location>
    <ligand>
        <name>a divalent metal cation</name>
        <dbReference type="ChEBI" id="CHEBI:60240"/>
        <label>1</label>
    </ligand>
</feature>
<comment type="similarity">
    <text evidence="6">Belongs to the peptidase M24A family. Methionine aminopeptidase type 1 subfamily.</text>
</comment>
<keyword evidence="10" id="KW-1185">Reference proteome</keyword>
<keyword evidence="3 6" id="KW-0645">Protease</keyword>
<evidence type="ECO:0000313" key="10">
    <source>
        <dbReference type="Proteomes" id="UP000582837"/>
    </source>
</evidence>
<dbReference type="PANTHER" id="PTHR43330:SF27">
    <property type="entry name" value="METHIONINE AMINOPEPTIDASE"/>
    <property type="match status" value="1"/>
</dbReference>
<dbReference type="EC" id="3.4.11.18" evidence="6 7"/>
<dbReference type="InterPro" id="IPR002467">
    <property type="entry name" value="Pept_M24A_MAP1"/>
</dbReference>
<evidence type="ECO:0000256" key="7">
    <source>
        <dbReference type="RuleBase" id="RU003653"/>
    </source>
</evidence>
<dbReference type="GO" id="GO:0005829">
    <property type="term" value="C:cytosol"/>
    <property type="evidence" value="ECO:0007669"/>
    <property type="project" value="TreeGrafter"/>
</dbReference>
<dbReference type="NCBIfam" id="TIGR00500">
    <property type="entry name" value="met_pdase_I"/>
    <property type="match status" value="1"/>
</dbReference>
<dbReference type="PRINTS" id="PR00599">
    <property type="entry name" value="MAPEPTIDASE"/>
</dbReference>
<reference evidence="9 10" key="1">
    <citation type="submission" date="2020-08" db="EMBL/GenBank/DDBJ databases">
        <title>Genomic Encyclopedia of Type Strains, Phase IV (KMG-IV): sequencing the most valuable type-strain genomes for metagenomic binning, comparative biology and taxonomic classification.</title>
        <authorList>
            <person name="Goeker M."/>
        </authorList>
    </citation>
    <scope>NUCLEOTIDE SEQUENCE [LARGE SCALE GENOMIC DNA]</scope>
    <source>
        <strain evidence="9 10">DSM 29007</strain>
    </source>
</reference>
<evidence type="ECO:0000256" key="2">
    <source>
        <dbReference type="ARBA" id="ARBA00022438"/>
    </source>
</evidence>
<dbReference type="AlphaFoldDB" id="A0A841GTV9"/>
<dbReference type="Gene3D" id="3.90.230.10">
    <property type="entry name" value="Creatinase/methionine aminopeptidase superfamily"/>
    <property type="match status" value="1"/>
</dbReference>
<keyword evidence="2 6" id="KW-0031">Aminopeptidase</keyword>
<dbReference type="Pfam" id="PF00557">
    <property type="entry name" value="Peptidase_M24"/>
    <property type="match status" value="1"/>
</dbReference>
<comment type="function">
    <text evidence="1 6">Removes the N-terminal methionine from nascent proteins. The N-terminal methionine is often cleaved when the second residue in the primary sequence is small and uncharged (Met-Ala-, Cys, Gly, Pro, Ser, Thr, or Val). Requires deformylation of the N(alpha)-formylated initiator methionine before it can be hydrolyzed.</text>
</comment>
<feature type="domain" description="Peptidase M24" evidence="8">
    <location>
        <begin position="13"/>
        <end position="241"/>
    </location>
</feature>
<dbReference type="CDD" id="cd01086">
    <property type="entry name" value="MetAP1"/>
    <property type="match status" value="1"/>
</dbReference>
<organism evidence="9 10">
    <name type="scientific">Longimicrobium terrae</name>
    <dbReference type="NCBI Taxonomy" id="1639882"/>
    <lineage>
        <taxon>Bacteria</taxon>
        <taxon>Pseudomonadati</taxon>
        <taxon>Gemmatimonadota</taxon>
        <taxon>Longimicrobiia</taxon>
        <taxon>Longimicrobiales</taxon>
        <taxon>Longimicrobiaceae</taxon>
        <taxon>Longimicrobium</taxon>
    </lineage>
</organism>
<feature type="binding site" evidence="6">
    <location>
        <position position="78"/>
    </location>
    <ligand>
        <name>substrate</name>
    </ligand>
</feature>
<dbReference type="GO" id="GO:0004239">
    <property type="term" value="F:initiator methionyl aminopeptidase activity"/>
    <property type="evidence" value="ECO:0007669"/>
    <property type="project" value="UniProtKB-UniRule"/>
</dbReference>
<evidence type="ECO:0000259" key="8">
    <source>
        <dbReference type="Pfam" id="PF00557"/>
    </source>
</evidence>
<feature type="binding site" evidence="6">
    <location>
        <position position="203"/>
    </location>
    <ligand>
        <name>a divalent metal cation</name>
        <dbReference type="ChEBI" id="CHEBI:60240"/>
        <label>2</label>
        <note>catalytic</note>
    </ligand>
</feature>
<sequence>MIHLKTAAEIDTIAQAGAILAALYREIPGEIRPGVTTADLDRWAEAFIRSHPGAIPAFKGLYGFPATLCVSVNHEVVHGIPSTRRPLKEGDVLSVDCGVKLEGFYADAAITCPVGAIAPEAQGLLDRTQEALARGIAEARPGHRLGDVGAAIQEVADEAGYGVVRELVGHGVGRQPHEEPQVPNFGKRGKGLKLVEGMVLAIEPMFNLGTANVRTLPDRWTVVTADRKVSAHFEHTVAVTADGPRILTG</sequence>
<dbReference type="GO" id="GO:0006508">
    <property type="term" value="P:proteolysis"/>
    <property type="evidence" value="ECO:0007669"/>
    <property type="project" value="UniProtKB-KW"/>
</dbReference>
<evidence type="ECO:0000256" key="4">
    <source>
        <dbReference type="ARBA" id="ARBA00022723"/>
    </source>
</evidence>
<dbReference type="SUPFAM" id="SSF55920">
    <property type="entry name" value="Creatinase/aminopeptidase"/>
    <property type="match status" value="1"/>
</dbReference>
<dbReference type="InterPro" id="IPR036005">
    <property type="entry name" value="Creatinase/aminopeptidase-like"/>
</dbReference>
<accession>A0A841GTV9</accession>
<dbReference type="Proteomes" id="UP000582837">
    <property type="component" value="Unassembled WGS sequence"/>
</dbReference>
<protein>
    <recommendedName>
        <fullName evidence="6 7">Methionine aminopeptidase</fullName>
        <shortName evidence="6">MAP</shortName>
        <shortName evidence="6">MetAP</shortName>
        <ecNumber evidence="6 7">3.4.11.18</ecNumber>
    </recommendedName>
    <alternativeName>
        <fullName evidence="6">Peptidase M</fullName>
    </alternativeName>
</protein>
<feature type="binding site" evidence="6">
    <location>
        <position position="107"/>
    </location>
    <ligand>
        <name>a divalent metal cation</name>
        <dbReference type="ChEBI" id="CHEBI:60240"/>
        <label>2</label>
        <note>catalytic</note>
    </ligand>
</feature>
<dbReference type="InterPro" id="IPR000994">
    <property type="entry name" value="Pept_M24"/>
</dbReference>
<keyword evidence="5 6" id="KW-0378">Hydrolase</keyword>
<dbReference type="PANTHER" id="PTHR43330">
    <property type="entry name" value="METHIONINE AMINOPEPTIDASE"/>
    <property type="match status" value="1"/>
</dbReference>
<comment type="cofactor">
    <cofactor evidence="6">
        <name>Co(2+)</name>
        <dbReference type="ChEBI" id="CHEBI:48828"/>
    </cofactor>
    <cofactor evidence="6">
        <name>Zn(2+)</name>
        <dbReference type="ChEBI" id="CHEBI:29105"/>
    </cofactor>
    <cofactor evidence="6">
        <name>Mn(2+)</name>
        <dbReference type="ChEBI" id="CHEBI:29035"/>
    </cofactor>
    <cofactor evidence="6">
        <name>Fe(2+)</name>
        <dbReference type="ChEBI" id="CHEBI:29033"/>
    </cofactor>
    <text evidence="6">Binds 2 divalent metal cations per subunit. Has a high-affinity and a low affinity metal-binding site. The true nature of the physiological cofactor is under debate. The enzyme is active with cobalt, zinc, manganese or divalent iron ions. Most likely, methionine aminopeptidases function as mononuclear Fe(2+)-metalloproteases under physiological conditions, and the catalytically relevant metal-binding site has been assigned to the histidine-containing high-affinity site.</text>
</comment>
<dbReference type="GO" id="GO:0046872">
    <property type="term" value="F:metal ion binding"/>
    <property type="evidence" value="ECO:0007669"/>
    <property type="project" value="UniProtKB-UniRule"/>
</dbReference>
<feature type="binding site" evidence="6">
    <location>
        <position position="234"/>
    </location>
    <ligand>
        <name>a divalent metal cation</name>
        <dbReference type="ChEBI" id="CHEBI:60240"/>
        <label>1</label>
    </ligand>
</feature>
<dbReference type="HAMAP" id="MF_01974">
    <property type="entry name" value="MetAP_1"/>
    <property type="match status" value="1"/>
</dbReference>
<dbReference type="RefSeq" id="WP_170030898.1">
    <property type="nucleotide sequence ID" value="NZ_JABDTL010000001.1"/>
</dbReference>
<gene>
    <name evidence="6" type="primary">map</name>
    <name evidence="9" type="ORF">HNQ61_000249</name>
</gene>
<comment type="catalytic activity">
    <reaction evidence="6 7">
        <text>Release of N-terminal amino acids, preferentially methionine, from peptides and arylamides.</text>
        <dbReference type="EC" id="3.4.11.18"/>
    </reaction>
</comment>
<evidence type="ECO:0000256" key="6">
    <source>
        <dbReference type="HAMAP-Rule" id="MF_01974"/>
    </source>
</evidence>
<feature type="binding site" evidence="6">
    <location>
        <position position="107"/>
    </location>
    <ligand>
        <name>a divalent metal cation</name>
        <dbReference type="ChEBI" id="CHEBI:60240"/>
        <label>1</label>
    </ligand>
</feature>
<name>A0A841GTV9_9BACT</name>
<evidence type="ECO:0000256" key="1">
    <source>
        <dbReference type="ARBA" id="ARBA00002521"/>
    </source>
</evidence>
<feature type="binding site" evidence="6">
    <location>
        <position position="234"/>
    </location>
    <ligand>
        <name>a divalent metal cation</name>
        <dbReference type="ChEBI" id="CHEBI:60240"/>
        <label>2</label>
        <note>catalytic</note>
    </ligand>
</feature>
<comment type="subunit">
    <text evidence="6">Monomer.</text>
</comment>
<comment type="caution">
    <text evidence="9">The sequence shown here is derived from an EMBL/GenBank/DDBJ whole genome shotgun (WGS) entry which is preliminary data.</text>
</comment>
<dbReference type="EMBL" id="JACHIA010000001">
    <property type="protein sequence ID" value="MBB6068638.1"/>
    <property type="molecule type" value="Genomic_DNA"/>
</dbReference>
<evidence type="ECO:0000313" key="9">
    <source>
        <dbReference type="EMBL" id="MBB6068638.1"/>
    </source>
</evidence>
<dbReference type="GO" id="GO:0070006">
    <property type="term" value="F:metalloaminopeptidase activity"/>
    <property type="evidence" value="ECO:0007669"/>
    <property type="project" value="UniProtKB-UniRule"/>
</dbReference>
<dbReference type="InterPro" id="IPR001714">
    <property type="entry name" value="Pept_M24_MAP"/>
</dbReference>
<proteinExistence type="inferred from homology"/>
<feature type="binding site" evidence="6">
    <location>
        <position position="177"/>
    </location>
    <ligand>
        <name>substrate</name>
    </ligand>
</feature>
<keyword evidence="4 6" id="KW-0479">Metal-binding</keyword>
<evidence type="ECO:0000256" key="3">
    <source>
        <dbReference type="ARBA" id="ARBA00022670"/>
    </source>
</evidence>
<feature type="binding site" evidence="6">
    <location>
        <position position="170"/>
    </location>
    <ligand>
        <name>a divalent metal cation</name>
        <dbReference type="ChEBI" id="CHEBI:60240"/>
        <label>2</label>
        <note>catalytic</note>
    </ligand>
</feature>